<dbReference type="WBParaSite" id="L893_g22434.t1">
    <property type="protein sequence ID" value="L893_g22434.t1"/>
    <property type="gene ID" value="L893_g22434"/>
</dbReference>
<sequence length="75" mass="8883">MHLARKSQEKVTSRFIWTVDNRAILEFRVFQCRAAFVAPPNRHLFSRSFYIIIAALATVLKNADYFKWLEPSECY</sequence>
<keyword evidence="1" id="KW-1185">Reference proteome</keyword>
<protein>
    <submittedName>
        <fullName evidence="2">Uncharacterized protein</fullName>
    </submittedName>
</protein>
<evidence type="ECO:0000313" key="2">
    <source>
        <dbReference type="WBParaSite" id="L893_g22434.t1"/>
    </source>
</evidence>
<name>A0A1I7Z3D3_9BILA</name>
<dbReference type="AlphaFoldDB" id="A0A1I7Z3D3"/>
<accession>A0A1I7Z3D3</accession>
<dbReference type="Proteomes" id="UP000095287">
    <property type="component" value="Unplaced"/>
</dbReference>
<evidence type="ECO:0000313" key="1">
    <source>
        <dbReference type="Proteomes" id="UP000095287"/>
    </source>
</evidence>
<organism evidence="1 2">
    <name type="scientific">Steinernema glaseri</name>
    <dbReference type="NCBI Taxonomy" id="37863"/>
    <lineage>
        <taxon>Eukaryota</taxon>
        <taxon>Metazoa</taxon>
        <taxon>Ecdysozoa</taxon>
        <taxon>Nematoda</taxon>
        <taxon>Chromadorea</taxon>
        <taxon>Rhabditida</taxon>
        <taxon>Tylenchina</taxon>
        <taxon>Panagrolaimomorpha</taxon>
        <taxon>Strongyloidoidea</taxon>
        <taxon>Steinernematidae</taxon>
        <taxon>Steinernema</taxon>
    </lineage>
</organism>
<reference evidence="2" key="1">
    <citation type="submission" date="2016-11" db="UniProtKB">
        <authorList>
            <consortium name="WormBaseParasite"/>
        </authorList>
    </citation>
    <scope>IDENTIFICATION</scope>
</reference>
<proteinExistence type="predicted"/>